<dbReference type="AlphaFoldDB" id="A0A061RUN6"/>
<reference evidence="1" key="1">
    <citation type="submission" date="2014-05" db="EMBL/GenBank/DDBJ databases">
        <title>The transcriptome of the halophilic microalga Tetraselmis sp. GSL018 isolated from the Great Salt Lake, Utah.</title>
        <authorList>
            <person name="Jinkerson R.E."/>
            <person name="D'Adamo S."/>
            <person name="Posewitz M.C."/>
        </authorList>
    </citation>
    <scope>NUCLEOTIDE SEQUENCE</scope>
    <source>
        <strain evidence="1">GSL018</strain>
    </source>
</reference>
<evidence type="ECO:0000313" key="1">
    <source>
        <dbReference type="EMBL" id="JAC74484.1"/>
    </source>
</evidence>
<feature type="non-terminal residue" evidence="1">
    <location>
        <position position="72"/>
    </location>
</feature>
<dbReference type="EMBL" id="GBEZ01011288">
    <property type="protein sequence ID" value="JAC74484.1"/>
    <property type="molecule type" value="Transcribed_RNA"/>
</dbReference>
<accession>A0A061RUN6</accession>
<organism evidence="1">
    <name type="scientific">Tetraselmis sp. GSL018</name>
    <dbReference type="NCBI Taxonomy" id="582737"/>
    <lineage>
        <taxon>Eukaryota</taxon>
        <taxon>Viridiplantae</taxon>
        <taxon>Chlorophyta</taxon>
        <taxon>core chlorophytes</taxon>
        <taxon>Chlorodendrophyceae</taxon>
        <taxon>Chlorodendrales</taxon>
        <taxon>Chlorodendraceae</taxon>
        <taxon>Tetraselmis</taxon>
    </lineage>
</organism>
<gene>
    <name evidence="1" type="ORF">TSPGSL018_25800</name>
</gene>
<feature type="non-terminal residue" evidence="1">
    <location>
        <position position="1"/>
    </location>
</feature>
<name>A0A061RUN6_9CHLO</name>
<sequence length="72" mass="7591">PGELPFVVAGAYAWPAGAREPGHEAPVRAPGHAHELTVADPHVARGGTCANPSAAHRLRCCRRRGPVRVKHS</sequence>
<proteinExistence type="predicted"/>
<protein>
    <submittedName>
        <fullName evidence="1">Uncharacterized protein</fullName>
    </submittedName>
</protein>